<dbReference type="InterPro" id="IPR003594">
    <property type="entry name" value="HATPase_dom"/>
</dbReference>
<dbReference type="RefSeq" id="WP_129061797.1">
    <property type="nucleotide sequence ID" value="NZ_NXIE01000003.1"/>
</dbReference>
<dbReference type="GO" id="GO:0006355">
    <property type="term" value="P:regulation of DNA-templated transcription"/>
    <property type="evidence" value="ECO:0007669"/>
    <property type="project" value="InterPro"/>
</dbReference>
<dbReference type="InterPro" id="IPR005467">
    <property type="entry name" value="His_kinase_dom"/>
</dbReference>
<evidence type="ECO:0000313" key="8">
    <source>
        <dbReference type="Proteomes" id="UP000289718"/>
    </source>
</evidence>
<dbReference type="SMART" id="SM00062">
    <property type="entry name" value="PBPb"/>
    <property type="match status" value="2"/>
</dbReference>
<dbReference type="InterPro" id="IPR003661">
    <property type="entry name" value="HisK_dim/P_dom"/>
</dbReference>
<dbReference type="SUPFAM" id="SSF55785">
    <property type="entry name" value="PYP-like sensor domain (PAS domain)"/>
    <property type="match status" value="1"/>
</dbReference>
<dbReference type="Gene3D" id="3.40.190.10">
    <property type="entry name" value="Periplasmic binding protein-like II"/>
    <property type="match status" value="4"/>
</dbReference>
<evidence type="ECO:0000256" key="5">
    <source>
        <dbReference type="SAM" id="Phobius"/>
    </source>
</evidence>
<dbReference type="InterPro" id="IPR036097">
    <property type="entry name" value="HisK_dim/P_sf"/>
</dbReference>
<evidence type="ECO:0000259" key="6">
    <source>
        <dbReference type="PROSITE" id="PS50109"/>
    </source>
</evidence>
<feature type="transmembrane region" description="Helical" evidence="5">
    <location>
        <begin position="505"/>
        <end position="524"/>
    </location>
</feature>
<gene>
    <name evidence="7" type="ORF">CP965_09195</name>
</gene>
<keyword evidence="4" id="KW-0732">Signal</keyword>
<dbReference type="Gene3D" id="1.10.287.130">
    <property type="match status" value="1"/>
</dbReference>
<reference evidence="7 8" key="1">
    <citation type="submission" date="2017-09" db="EMBL/GenBank/DDBJ databases">
        <title>Genomics of the genus Arcobacter.</title>
        <authorList>
            <person name="Perez-Cataluna A."/>
            <person name="Figueras M.J."/>
            <person name="Salas-Masso N."/>
        </authorList>
    </citation>
    <scope>NUCLEOTIDE SEQUENCE [LARGE SCALE GENOMIC DNA]</scope>
    <source>
        <strain evidence="7 8">F156-34</strain>
    </source>
</reference>
<keyword evidence="5" id="KW-0472">Membrane</keyword>
<dbReference type="GO" id="GO:0000155">
    <property type="term" value="F:phosphorelay sensor kinase activity"/>
    <property type="evidence" value="ECO:0007669"/>
    <property type="project" value="InterPro"/>
</dbReference>
<dbReference type="InterPro" id="IPR035965">
    <property type="entry name" value="PAS-like_dom_sf"/>
</dbReference>
<protein>
    <recommendedName>
        <fullName evidence="2">histidine kinase</fullName>
        <ecNumber evidence="2">2.7.13.3</ecNumber>
    </recommendedName>
</protein>
<dbReference type="InterPro" id="IPR004358">
    <property type="entry name" value="Sig_transdc_His_kin-like_C"/>
</dbReference>
<dbReference type="PROSITE" id="PS50109">
    <property type="entry name" value="HIS_KIN"/>
    <property type="match status" value="1"/>
</dbReference>
<dbReference type="CDD" id="cd00130">
    <property type="entry name" value="PAS"/>
    <property type="match status" value="1"/>
</dbReference>
<dbReference type="Gene3D" id="3.30.565.10">
    <property type="entry name" value="Histidine kinase-like ATPase, C-terminal domain"/>
    <property type="match status" value="1"/>
</dbReference>
<dbReference type="SUPFAM" id="SSF53850">
    <property type="entry name" value="Periplasmic binding protein-like II"/>
    <property type="match status" value="2"/>
</dbReference>
<dbReference type="EC" id="2.7.13.3" evidence="2"/>
<accession>A0A4Q1AYL1</accession>
<dbReference type="InterPro" id="IPR001638">
    <property type="entry name" value="Solute-binding_3/MltF_N"/>
</dbReference>
<dbReference type="SMART" id="SM00387">
    <property type="entry name" value="HATPase_c"/>
    <property type="match status" value="1"/>
</dbReference>
<dbReference type="SUPFAM" id="SSF55874">
    <property type="entry name" value="ATPase domain of HSP90 chaperone/DNA topoisomerase II/histidine kinase"/>
    <property type="match status" value="1"/>
</dbReference>
<evidence type="ECO:0000256" key="2">
    <source>
        <dbReference type="ARBA" id="ARBA00012438"/>
    </source>
</evidence>
<dbReference type="Pfam" id="PF00989">
    <property type="entry name" value="PAS"/>
    <property type="match status" value="1"/>
</dbReference>
<feature type="domain" description="Histidine kinase" evidence="6">
    <location>
        <begin position="671"/>
        <end position="887"/>
    </location>
</feature>
<keyword evidence="5" id="KW-1133">Transmembrane helix</keyword>
<dbReference type="CDD" id="cd00082">
    <property type="entry name" value="HisKA"/>
    <property type="match status" value="1"/>
</dbReference>
<sequence length="887" mass="102228">MNVIYKYFFFIIIFSSTLFASNKNYFTKEELAYIEKNPVISVAMLNNFQPFSYGSNLKHRGFSLEVLKRIEDFSGLKFYIKTSKWKESLNSFKNKDVDIIADISYTKKREEFASFTKAYYEIPTFIFGLKTDKNYESNKSLKGKVVAVTKGVFYIDELKENGVKVLEVESSLKKAQAVVTGKADYFLASYTTGQKAISDNTFYTLKVIDEYSYIKKEDLRFGIQKENFLLKSIIDKSLNKISIEEFNTLAKKWINDSYYKGAKINFTSEELEFIKKHPIITYSEINWKPLSIIENNKMNGIMGDYLNLVSERTGLDFKYIPSDSWTEVLEQFKNKKIDIVPGAGSSSQEKRLGLISKSYAKYPFAIVTSDKYRYLDSLLDIEDGVIAVPKSYTSYNFIIEKYPNIKLLTTNDIPEALLLVEEGRADAFVGHIATSLYYISQLHLKDLKVSGTTSFSMEHHYLIQEKYPLLLSIINKAFESISIKETKEINSNWIQTTVIEEKLDYQIAFLVIFIFIIIIAVFIYRQIILKNYNLHLKNSYNDIQNIMNSTMEAIIITENRKCIDINDSAVKLFQYDSKEEMIGQDLLNFISKESRKLVKNKILSTSNEPYELEILTSKNTKIKALGKGTNLKLTGKKVRISSLIDISDIKNKEQLLTEQSKMAALGEMIGHIAHQWRQPLSVITTIATSWEVYDEFGTFNKDKVLDESKVILSNAKYLSQTIDDFRLFAKKQDSILEYNIKDLIDNLIRLENSSIINERIELVLENKIEKKVKGSQNEMLQALINIVNNSIDALRKQENKILFIKVKSFNDRILLEFKDNAGGIDEKIINKIFEPYFTTKHQSKGTGLGLYMAYKIIKKVHATIKVENDTYIYNGTTYKGAKFTILI</sequence>
<keyword evidence="8" id="KW-1185">Reference proteome</keyword>
<dbReference type="SMART" id="SM00091">
    <property type="entry name" value="PAS"/>
    <property type="match status" value="1"/>
</dbReference>
<dbReference type="AlphaFoldDB" id="A0A4Q1AYL1"/>
<dbReference type="Pfam" id="PF02518">
    <property type="entry name" value="HATPase_c"/>
    <property type="match status" value="1"/>
</dbReference>
<evidence type="ECO:0000256" key="1">
    <source>
        <dbReference type="ARBA" id="ARBA00000085"/>
    </source>
</evidence>
<comment type="caution">
    <text evidence="7">The sequence shown here is derived from an EMBL/GenBank/DDBJ whole genome shotgun (WGS) entry which is preliminary data.</text>
</comment>
<dbReference type="CDD" id="cd01007">
    <property type="entry name" value="PBP2_BvgS_HisK_like"/>
    <property type="match status" value="2"/>
</dbReference>
<dbReference type="InterPro" id="IPR013767">
    <property type="entry name" value="PAS_fold"/>
</dbReference>
<name>A0A4Q1AYL1_9BACT</name>
<dbReference type="EMBL" id="NXIE01000003">
    <property type="protein sequence ID" value="RXK12740.1"/>
    <property type="molecule type" value="Genomic_DNA"/>
</dbReference>
<evidence type="ECO:0000256" key="4">
    <source>
        <dbReference type="ARBA" id="ARBA00022729"/>
    </source>
</evidence>
<dbReference type="InterPro" id="IPR000014">
    <property type="entry name" value="PAS"/>
</dbReference>
<keyword evidence="5" id="KW-0812">Transmembrane</keyword>
<dbReference type="PANTHER" id="PTHR35936">
    <property type="entry name" value="MEMBRANE-BOUND LYTIC MUREIN TRANSGLYCOSYLASE F"/>
    <property type="match status" value="1"/>
</dbReference>
<dbReference type="Pfam" id="PF00497">
    <property type="entry name" value="SBP_bac_3"/>
    <property type="match status" value="2"/>
</dbReference>
<evidence type="ECO:0000256" key="3">
    <source>
        <dbReference type="ARBA" id="ARBA00022553"/>
    </source>
</evidence>
<proteinExistence type="predicted"/>
<evidence type="ECO:0000313" key="7">
    <source>
        <dbReference type="EMBL" id="RXK12740.1"/>
    </source>
</evidence>
<dbReference type="PANTHER" id="PTHR35936:SF17">
    <property type="entry name" value="ARGININE-BINDING EXTRACELLULAR PROTEIN ARTP"/>
    <property type="match status" value="1"/>
</dbReference>
<dbReference type="PRINTS" id="PR00344">
    <property type="entry name" value="BCTRLSENSOR"/>
</dbReference>
<comment type="catalytic activity">
    <reaction evidence="1">
        <text>ATP + protein L-histidine = ADP + protein N-phospho-L-histidine.</text>
        <dbReference type="EC" id="2.7.13.3"/>
    </reaction>
</comment>
<dbReference type="Proteomes" id="UP000289718">
    <property type="component" value="Unassembled WGS sequence"/>
</dbReference>
<dbReference type="InterPro" id="IPR036890">
    <property type="entry name" value="HATPase_C_sf"/>
</dbReference>
<organism evidence="7 8">
    <name type="scientific">Halarcobacter mediterraneus</name>
    <dbReference type="NCBI Taxonomy" id="2023153"/>
    <lineage>
        <taxon>Bacteria</taxon>
        <taxon>Pseudomonadati</taxon>
        <taxon>Campylobacterota</taxon>
        <taxon>Epsilonproteobacteria</taxon>
        <taxon>Campylobacterales</taxon>
        <taxon>Arcobacteraceae</taxon>
        <taxon>Halarcobacter</taxon>
    </lineage>
</organism>
<dbReference type="Gene3D" id="3.30.450.20">
    <property type="entry name" value="PAS domain"/>
    <property type="match status" value="1"/>
</dbReference>
<dbReference type="OrthoDB" id="5348080at2"/>
<keyword evidence="3" id="KW-0597">Phosphoprotein</keyword>
<dbReference type="SUPFAM" id="SSF47384">
    <property type="entry name" value="Homodimeric domain of signal transducing histidine kinase"/>
    <property type="match status" value="1"/>
</dbReference>